<dbReference type="EMBL" id="CAFBND010000017">
    <property type="protein sequence ID" value="CAB4934299.1"/>
    <property type="molecule type" value="Genomic_DNA"/>
</dbReference>
<accession>A0A6J7ITT9</accession>
<organism evidence="2">
    <name type="scientific">freshwater metagenome</name>
    <dbReference type="NCBI Taxonomy" id="449393"/>
    <lineage>
        <taxon>unclassified sequences</taxon>
        <taxon>metagenomes</taxon>
        <taxon>ecological metagenomes</taxon>
    </lineage>
</organism>
<dbReference type="AlphaFoldDB" id="A0A6J7ITT9"/>
<sequence>MMDHAISGKRSLAASVRNTVGRPLSVSLVVPRRIVSSKVTRRGPSAPGAVTGMISRSNAPESAAAAARACESAEYSSSSSREILQRAATSSAATPWETSPGA</sequence>
<evidence type="ECO:0000313" key="2">
    <source>
        <dbReference type="EMBL" id="CAB4934299.1"/>
    </source>
</evidence>
<proteinExistence type="predicted"/>
<feature type="compositionally biased region" description="Polar residues" evidence="1">
    <location>
        <begin position="88"/>
        <end position="102"/>
    </location>
</feature>
<reference evidence="2" key="1">
    <citation type="submission" date="2020-05" db="EMBL/GenBank/DDBJ databases">
        <authorList>
            <person name="Chiriac C."/>
            <person name="Salcher M."/>
            <person name="Ghai R."/>
            <person name="Kavagutti S V."/>
        </authorList>
    </citation>
    <scope>NUCLEOTIDE SEQUENCE</scope>
</reference>
<name>A0A6J7ITT9_9ZZZZ</name>
<protein>
    <submittedName>
        <fullName evidence="2">Unannotated protein</fullName>
    </submittedName>
</protein>
<evidence type="ECO:0000256" key="1">
    <source>
        <dbReference type="SAM" id="MobiDB-lite"/>
    </source>
</evidence>
<feature type="region of interest" description="Disordered" evidence="1">
    <location>
        <begin position="77"/>
        <end position="102"/>
    </location>
</feature>
<feature type="compositionally biased region" description="Low complexity" evidence="1">
    <location>
        <begin position="77"/>
        <end position="87"/>
    </location>
</feature>
<gene>
    <name evidence="2" type="ORF">UFOPK3752_00633</name>
</gene>